<dbReference type="PANTHER" id="PTHR38456:SF1">
    <property type="entry name" value="CYCLIC DI-AMP RECEPTOR A"/>
    <property type="match status" value="1"/>
</dbReference>
<dbReference type="SUPFAM" id="SSF54913">
    <property type="entry name" value="GlnB-like"/>
    <property type="match status" value="1"/>
</dbReference>
<dbReference type="EMBL" id="AEEH01000035">
    <property type="protein sequence ID" value="EFM25457.1"/>
    <property type="molecule type" value="Genomic_DNA"/>
</dbReference>
<gene>
    <name evidence="1" type="ORF">HMPREF9225_0921</name>
</gene>
<comment type="caution">
    <text evidence="1">The sequence shown here is derived from an EMBL/GenBank/DDBJ whole genome shotgun (WGS) entry which is preliminary data.</text>
</comment>
<sequence length="94" mass="10646">MKMIIAIVQNKFVDELIDKFYEENISVTKVSSSGGFFKAGNTTLLIGSDEKELDHVYGIFKDVTQTEEIRDERGHFEISGATLFVLDVEKSLRI</sequence>
<evidence type="ECO:0000313" key="1">
    <source>
        <dbReference type="EMBL" id="EFM25457.1"/>
    </source>
</evidence>
<dbReference type="HOGENOM" id="CLU_143974_1_0_9"/>
<accession>E0NL82</accession>
<dbReference type="PANTHER" id="PTHR38456">
    <property type="entry name" value="CYCLIC DI-AMP RECEPTOR A"/>
    <property type="match status" value="1"/>
</dbReference>
<evidence type="ECO:0008006" key="3">
    <source>
        <dbReference type="Google" id="ProtNLM"/>
    </source>
</evidence>
<dbReference type="Pfam" id="PF06153">
    <property type="entry name" value="CdAMP_rec"/>
    <property type="match status" value="1"/>
</dbReference>
<name>E0NL82_9FIRM</name>
<evidence type="ECO:0000313" key="2">
    <source>
        <dbReference type="Proteomes" id="UP000003280"/>
    </source>
</evidence>
<keyword evidence="2" id="KW-1185">Reference proteome</keyword>
<organism evidence="1 2">
    <name type="scientific">Peptoniphilus duerdenii ATCC BAA-1640</name>
    <dbReference type="NCBI Taxonomy" id="862517"/>
    <lineage>
        <taxon>Bacteria</taxon>
        <taxon>Bacillati</taxon>
        <taxon>Bacillota</taxon>
        <taxon>Tissierellia</taxon>
        <taxon>Tissierellales</taxon>
        <taxon>Peptoniphilaceae</taxon>
        <taxon>Peptoniphilus</taxon>
    </lineage>
</organism>
<reference evidence="1 2" key="1">
    <citation type="submission" date="2010-07" db="EMBL/GenBank/DDBJ databases">
        <authorList>
            <person name="Muzny D."/>
            <person name="Qin X."/>
            <person name="Deng J."/>
            <person name="Jiang H."/>
            <person name="Liu Y."/>
            <person name="Qu J."/>
            <person name="Song X.-Z."/>
            <person name="Zhang L."/>
            <person name="Thornton R."/>
            <person name="Coyle M."/>
            <person name="Francisco L."/>
            <person name="Jackson L."/>
            <person name="Javaid M."/>
            <person name="Korchina V."/>
            <person name="Kovar C."/>
            <person name="Mata R."/>
            <person name="Mathew T."/>
            <person name="Ngo R."/>
            <person name="Nguyen L."/>
            <person name="Nguyen N."/>
            <person name="Okwuonu G."/>
            <person name="Ongeri F."/>
            <person name="Pham C."/>
            <person name="Simmons D."/>
            <person name="Wilczek-Boney K."/>
            <person name="Hale W."/>
            <person name="Jakkamsetti A."/>
            <person name="Pham P."/>
            <person name="Ruth R."/>
            <person name="San Lucas F."/>
            <person name="Warren J."/>
            <person name="Zhang J."/>
            <person name="Zhao Z."/>
            <person name="Zhou C."/>
            <person name="Zhu D."/>
            <person name="Lee S."/>
            <person name="Bess C."/>
            <person name="Blankenburg K."/>
            <person name="Forbes L."/>
            <person name="Fu Q."/>
            <person name="Gubbala S."/>
            <person name="Hirani K."/>
            <person name="Jayaseelan J.C."/>
            <person name="Lara F."/>
            <person name="Munidasa M."/>
            <person name="Palculict T."/>
            <person name="Patil S."/>
            <person name="Pu L.-L."/>
            <person name="Saada N."/>
            <person name="Tang L."/>
            <person name="Weissenberger G."/>
            <person name="Zhu Y."/>
            <person name="Hemphill L."/>
            <person name="Shang Y."/>
            <person name="Youmans B."/>
            <person name="Ayvaz T."/>
            <person name="Ross M."/>
            <person name="Santibanez J."/>
            <person name="Aqrawi P."/>
            <person name="Gross S."/>
            <person name="Joshi V."/>
            <person name="Fowler G."/>
            <person name="Nazareth L."/>
            <person name="Reid J."/>
            <person name="Worley K."/>
            <person name="Petrosino J."/>
            <person name="Highlander S."/>
            <person name="Gibbs R."/>
        </authorList>
    </citation>
    <scope>NUCLEOTIDE SEQUENCE [LARGE SCALE GENOMIC DNA]</scope>
    <source>
        <strain evidence="1 2">ATCC BAA-1640</strain>
    </source>
</reference>
<dbReference type="InterPro" id="IPR010375">
    <property type="entry name" value="CdAMP_rec"/>
</dbReference>
<dbReference type="STRING" id="862517.HMPREF9225_0921"/>
<dbReference type="RefSeq" id="WP_008901735.1">
    <property type="nucleotide sequence ID" value="NZ_GL397071.1"/>
</dbReference>
<dbReference type="OrthoDB" id="9794275at2"/>
<dbReference type="InterPro" id="IPR015867">
    <property type="entry name" value="N-reg_PII/ATP_PRibTrfase_C"/>
</dbReference>
<dbReference type="Gene3D" id="3.30.70.120">
    <property type="match status" value="1"/>
</dbReference>
<dbReference type="Proteomes" id="UP000003280">
    <property type="component" value="Unassembled WGS sequence"/>
</dbReference>
<proteinExistence type="predicted"/>
<protein>
    <recommendedName>
        <fullName evidence="3">Nitrogen regulatory protein P-II</fullName>
    </recommendedName>
</protein>
<dbReference type="AlphaFoldDB" id="E0NL82"/>
<dbReference type="InterPro" id="IPR011322">
    <property type="entry name" value="N-reg_PII-like_a/b"/>
</dbReference>
<dbReference type="eggNOG" id="COG3870">
    <property type="taxonomic scope" value="Bacteria"/>
</dbReference>